<protein>
    <recommendedName>
        <fullName evidence="1">UPF0398 protein ABID50_001465</fullName>
    </recommendedName>
</protein>
<dbReference type="Pfam" id="PF06908">
    <property type="entry name" value="YpsA"/>
    <property type="match status" value="1"/>
</dbReference>
<keyword evidence="3" id="KW-1185">Reference proteome</keyword>
<evidence type="ECO:0000313" key="3">
    <source>
        <dbReference type="Proteomes" id="UP001549134"/>
    </source>
</evidence>
<accession>A0ABV2ESY8</accession>
<proteinExistence type="inferred from homology"/>
<comment type="similarity">
    <text evidence="1">Belongs to the UPF0398 family.</text>
</comment>
<dbReference type="InterPro" id="IPR010697">
    <property type="entry name" value="YspA"/>
</dbReference>
<comment type="caution">
    <text evidence="2">The sequence shown here is derived from an EMBL/GenBank/DDBJ whole genome shotgun (WGS) entry which is preliminary data.</text>
</comment>
<evidence type="ECO:0000256" key="1">
    <source>
        <dbReference type="HAMAP-Rule" id="MF_01575"/>
    </source>
</evidence>
<dbReference type="NCBIfam" id="NF010181">
    <property type="entry name" value="PRK13660.1"/>
    <property type="match status" value="1"/>
</dbReference>
<organism evidence="2 3">
    <name type="scientific">Streptococcus parasuis</name>
    <dbReference type="NCBI Taxonomy" id="1501662"/>
    <lineage>
        <taxon>Bacteria</taxon>
        <taxon>Bacillati</taxon>
        <taxon>Bacillota</taxon>
        <taxon>Bacilli</taxon>
        <taxon>Lactobacillales</taxon>
        <taxon>Streptococcaceae</taxon>
        <taxon>Streptococcus</taxon>
    </lineage>
</organism>
<gene>
    <name evidence="2" type="ORF">ABID50_001465</name>
</gene>
<dbReference type="Gene3D" id="3.40.50.450">
    <property type="match status" value="1"/>
</dbReference>
<dbReference type="PANTHER" id="PTHR38440:SF1">
    <property type="entry name" value="UPF0398 PROTEIN SPR0331"/>
    <property type="match status" value="1"/>
</dbReference>
<dbReference type="HAMAP" id="MF_01575">
    <property type="entry name" value="UPF0398"/>
    <property type="match status" value="1"/>
</dbReference>
<reference evidence="2 3" key="1">
    <citation type="submission" date="2024-06" db="EMBL/GenBank/DDBJ databases">
        <title>Genomic Encyclopedia of Type Strains, Phase IV (KMG-IV): sequencing the most valuable type-strain genomes for metagenomic binning, comparative biology and taxonomic classification.</title>
        <authorList>
            <person name="Goeker M."/>
        </authorList>
    </citation>
    <scope>NUCLEOTIDE SEQUENCE [LARGE SCALE GENOMIC DNA]</scope>
    <source>
        <strain evidence="2 3">DSM 29126</strain>
    </source>
</reference>
<dbReference type="EMBL" id="JBEPLX010000015">
    <property type="protein sequence ID" value="MET3534306.1"/>
    <property type="molecule type" value="Genomic_DNA"/>
</dbReference>
<dbReference type="SUPFAM" id="SSF102405">
    <property type="entry name" value="MCP/YpsA-like"/>
    <property type="match status" value="1"/>
</dbReference>
<dbReference type="PIRSF" id="PIRSF021290">
    <property type="entry name" value="DUF1273"/>
    <property type="match status" value="1"/>
</dbReference>
<name>A0ABV2ESY8_9STRE</name>
<dbReference type="PANTHER" id="PTHR38440">
    <property type="entry name" value="UPF0398 PROTEIN YPSA"/>
    <property type="match status" value="1"/>
</dbReference>
<dbReference type="Proteomes" id="UP001549134">
    <property type="component" value="Unassembled WGS sequence"/>
</dbReference>
<evidence type="ECO:0000313" key="2">
    <source>
        <dbReference type="EMBL" id="MET3534306.1"/>
    </source>
</evidence>
<sequence>MKKRVQGMHTNTLLVSGYKHTDLGIFNEKDPRLPIIKAAIRNDLLHFLEEGVKWFVFTGNLGFEYWVLEVLQELQSEGYECKLACIFLFENHGDHWNESNQAKLTKFKNVDFVKFTYPNYQSPAQFRRYNQFLIENTDGVYLFYDNDNETNLKYFVHQALKEEEYTVKKLTFDELNEVAENFSNFE</sequence>